<dbReference type="EMBL" id="JAKOGI010000787">
    <property type="protein sequence ID" value="KAJ8430512.1"/>
    <property type="molecule type" value="Genomic_DNA"/>
</dbReference>
<protein>
    <submittedName>
        <fullName evidence="1">Uncharacterized protein</fullName>
    </submittedName>
</protein>
<evidence type="ECO:0000313" key="1">
    <source>
        <dbReference type="EMBL" id="KAJ8430512.1"/>
    </source>
</evidence>
<proteinExistence type="predicted"/>
<dbReference type="AlphaFoldDB" id="A0A9Q1Q602"/>
<gene>
    <name evidence="1" type="ORF">Cgig2_014349</name>
</gene>
<name>A0A9Q1Q602_9CARY</name>
<evidence type="ECO:0000313" key="2">
    <source>
        <dbReference type="Proteomes" id="UP001153076"/>
    </source>
</evidence>
<reference evidence="1" key="1">
    <citation type="submission" date="2022-04" db="EMBL/GenBank/DDBJ databases">
        <title>Carnegiea gigantea Genome sequencing and assembly v2.</title>
        <authorList>
            <person name="Copetti D."/>
            <person name="Sanderson M.J."/>
            <person name="Burquez A."/>
            <person name="Wojciechowski M.F."/>
        </authorList>
    </citation>
    <scope>NUCLEOTIDE SEQUENCE</scope>
    <source>
        <strain evidence="1">SGP5-SGP5p</strain>
        <tissue evidence="1">Aerial part</tissue>
    </source>
</reference>
<organism evidence="1 2">
    <name type="scientific">Carnegiea gigantea</name>
    <dbReference type="NCBI Taxonomy" id="171969"/>
    <lineage>
        <taxon>Eukaryota</taxon>
        <taxon>Viridiplantae</taxon>
        <taxon>Streptophyta</taxon>
        <taxon>Embryophyta</taxon>
        <taxon>Tracheophyta</taxon>
        <taxon>Spermatophyta</taxon>
        <taxon>Magnoliopsida</taxon>
        <taxon>eudicotyledons</taxon>
        <taxon>Gunneridae</taxon>
        <taxon>Pentapetalae</taxon>
        <taxon>Caryophyllales</taxon>
        <taxon>Cactineae</taxon>
        <taxon>Cactaceae</taxon>
        <taxon>Cactoideae</taxon>
        <taxon>Echinocereeae</taxon>
        <taxon>Carnegiea</taxon>
    </lineage>
</organism>
<sequence length="245" mass="27702">MINRLKKALTNDKKLLRTVFAYFVGILLSVTAVKTTLSSSTTALIDLADNLDDPYDMDFNNLLDLETTLHCHHMLICSKYSPKYYFLHDVLHLRNMLLMHFISSDLKCLLPQLRVNKLVNQLGNKDEDRLGSKTKLKIVSSRKPLEPCVLSAEHDSSHVKISRIDVVIPSTPIYAIPIQNKIVGCIHSRANAPPQVPYNQFDRLPSLKGDFDSLYAIILQRGVDVTSLESKIEGLIKQAYDLKDL</sequence>
<accession>A0A9Q1Q602</accession>
<keyword evidence="2" id="KW-1185">Reference proteome</keyword>
<comment type="caution">
    <text evidence="1">The sequence shown here is derived from an EMBL/GenBank/DDBJ whole genome shotgun (WGS) entry which is preliminary data.</text>
</comment>
<dbReference type="OrthoDB" id="1761837at2759"/>
<dbReference type="Proteomes" id="UP001153076">
    <property type="component" value="Unassembled WGS sequence"/>
</dbReference>